<evidence type="ECO:0000256" key="2">
    <source>
        <dbReference type="ARBA" id="ARBA00006314"/>
    </source>
</evidence>
<dbReference type="OrthoDB" id="6277625at2759"/>
<dbReference type="InterPro" id="IPR029399">
    <property type="entry name" value="TMEM192"/>
</dbReference>
<evidence type="ECO:0000256" key="4">
    <source>
        <dbReference type="ARBA" id="ARBA00022692"/>
    </source>
</evidence>
<dbReference type="PANTHER" id="PTHR31592">
    <property type="entry name" value="TRANSMEMBRANE PROTEIN 192"/>
    <property type="match status" value="1"/>
</dbReference>
<evidence type="ECO:0000256" key="1">
    <source>
        <dbReference type="ARBA" id="ARBA00004141"/>
    </source>
</evidence>
<dbReference type="Proteomes" id="UP000325440">
    <property type="component" value="Unassembled WGS sequence"/>
</dbReference>
<evidence type="ECO:0000256" key="3">
    <source>
        <dbReference type="ARBA" id="ARBA00014635"/>
    </source>
</evidence>
<feature type="transmembrane region" description="Helical" evidence="7">
    <location>
        <begin position="236"/>
        <end position="255"/>
    </location>
</feature>
<name>A0A5E4MEF1_9HEMI</name>
<gene>
    <name evidence="8" type="ORF">CINCED_3A015346</name>
</gene>
<evidence type="ECO:0000313" key="9">
    <source>
        <dbReference type="Proteomes" id="UP000325440"/>
    </source>
</evidence>
<feature type="transmembrane region" description="Helical" evidence="7">
    <location>
        <begin position="146"/>
        <end position="166"/>
    </location>
</feature>
<comment type="similarity">
    <text evidence="2">Belongs to the TMEM192 family.</text>
</comment>
<feature type="transmembrane region" description="Helical" evidence="7">
    <location>
        <begin position="187"/>
        <end position="213"/>
    </location>
</feature>
<sequence>MDIGINDNTPSTNVCANQRCCIPSSLAVDCDSMNSSEHLLEINDHTTLISDFHLKKKKKSYFWYSLSDTNIKSSQLWITFIHILCTGCMALVSLYLVSNFLIFEENSNGKEDDNFEWNLLNTDHYSITIHKNSSTIISSKDNCEPLYILVYIHCCVWFIFLILDYITRHIHNKMLRSRGHLRAHGRLCRLAAIPFQLVSLWTVLLAIFITIYAQEDKSNFQPYCEANFIMSPKNGIAILLVVEFVIVTLFSLLYANSIRKFNLEKPPPDVCGWQEGNFDRWTPPNLNSNATTNELLSSREFSNYDQQDERCLLDVLEYYSNANRQLTADLGRASQRLRELESHQSEL</sequence>
<evidence type="ECO:0000256" key="7">
    <source>
        <dbReference type="SAM" id="Phobius"/>
    </source>
</evidence>
<evidence type="ECO:0000256" key="5">
    <source>
        <dbReference type="ARBA" id="ARBA00022989"/>
    </source>
</evidence>
<comment type="subcellular location">
    <subcellularLocation>
        <location evidence="1">Membrane</location>
        <topology evidence="1">Multi-pass membrane protein</topology>
    </subcellularLocation>
</comment>
<keyword evidence="6 7" id="KW-0472">Membrane</keyword>
<keyword evidence="4 7" id="KW-0812">Transmembrane</keyword>
<dbReference type="GO" id="GO:0005765">
    <property type="term" value="C:lysosomal membrane"/>
    <property type="evidence" value="ECO:0007669"/>
    <property type="project" value="TreeGrafter"/>
</dbReference>
<dbReference type="GO" id="GO:0005770">
    <property type="term" value="C:late endosome"/>
    <property type="evidence" value="ECO:0007669"/>
    <property type="project" value="TreeGrafter"/>
</dbReference>
<dbReference type="PANTHER" id="PTHR31592:SF1">
    <property type="entry name" value="TRANSMEMBRANE PROTEIN 192"/>
    <property type="match status" value="1"/>
</dbReference>
<organism evidence="8 9">
    <name type="scientific">Cinara cedri</name>
    <dbReference type="NCBI Taxonomy" id="506608"/>
    <lineage>
        <taxon>Eukaryota</taxon>
        <taxon>Metazoa</taxon>
        <taxon>Ecdysozoa</taxon>
        <taxon>Arthropoda</taxon>
        <taxon>Hexapoda</taxon>
        <taxon>Insecta</taxon>
        <taxon>Pterygota</taxon>
        <taxon>Neoptera</taxon>
        <taxon>Paraneoptera</taxon>
        <taxon>Hemiptera</taxon>
        <taxon>Sternorrhyncha</taxon>
        <taxon>Aphidomorpha</taxon>
        <taxon>Aphidoidea</taxon>
        <taxon>Aphididae</taxon>
        <taxon>Lachninae</taxon>
        <taxon>Cinara</taxon>
    </lineage>
</organism>
<feature type="transmembrane region" description="Helical" evidence="7">
    <location>
        <begin position="76"/>
        <end position="97"/>
    </location>
</feature>
<dbReference type="Pfam" id="PF14802">
    <property type="entry name" value="TMEM192"/>
    <property type="match status" value="1"/>
</dbReference>
<proteinExistence type="inferred from homology"/>
<evidence type="ECO:0000256" key="6">
    <source>
        <dbReference type="ARBA" id="ARBA00023136"/>
    </source>
</evidence>
<dbReference type="AlphaFoldDB" id="A0A5E4MEF1"/>
<reference evidence="8 9" key="1">
    <citation type="submission" date="2019-08" db="EMBL/GenBank/DDBJ databases">
        <authorList>
            <person name="Alioto T."/>
            <person name="Alioto T."/>
            <person name="Gomez Garrido J."/>
        </authorList>
    </citation>
    <scope>NUCLEOTIDE SEQUENCE [LARGE SCALE GENOMIC DNA]</scope>
</reference>
<protein>
    <recommendedName>
        <fullName evidence="3">Transmembrane protein 192</fullName>
    </recommendedName>
</protein>
<accession>A0A5E4MEF1</accession>
<keyword evidence="5 7" id="KW-1133">Transmembrane helix</keyword>
<evidence type="ECO:0000313" key="8">
    <source>
        <dbReference type="EMBL" id="VVC29777.1"/>
    </source>
</evidence>
<dbReference type="EMBL" id="CABPRJ010000498">
    <property type="protein sequence ID" value="VVC29777.1"/>
    <property type="molecule type" value="Genomic_DNA"/>
</dbReference>
<keyword evidence="9" id="KW-1185">Reference proteome</keyword>